<proteinExistence type="inferred from homology"/>
<dbReference type="PANTHER" id="PTHR30036:SF1">
    <property type="entry name" value="D-XYLOSE-BINDING PERIPLASMIC PROTEIN"/>
    <property type="match status" value="1"/>
</dbReference>
<dbReference type="CDD" id="cd19995">
    <property type="entry name" value="PBP1_ABC_xylose_binding-like"/>
    <property type="match status" value="1"/>
</dbReference>
<dbReference type="InterPro" id="IPR025997">
    <property type="entry name" value="SBP_2_dom"/>
</dbReference>
<dbReference type="GO" id="GO:0030246">
    <property type="term" value="F:carbohydrate binding"/>
    <property type="evidence" value="ECO:0007669"/>
    <property type="project" value="TreeGrafter"/>
</dbReference>
<gene>
    <name evidence="6" type="ORF">SAMN04488498_11969</name>
</gene>
<evidence type="ECO:0000259" key="5">
    <source>
        <dbReference type="Pfam" id="PF13407"/>
    </source>
</evidence>
<evidence type="ECO:0000313" key="7">
    <source>
        <dbReference type="Proteomes" id="UP000323300"/>
    </source>
</evidence>
<dbReference type="PANTHER" id="PTHR30036">
    <property type="entry name" value="D-XYLOSE-BINDING PERIPLASMIC PROTEIN"/>
    <property type="match status" value="1"/>
</dbReference>
<feature type="signal peptide" evidence="4">
    <location>
        <begin position="1"/>
        <end position="23"/>
    </location>
</feature>
<sequence length="348" mass="36339">MKTSSKTLVGAFALALTSGVAWAQEDATVAFLMPDQASTRYEQHDFPGFKAEMEKLCPKCTVVYQNANADVALQQQQFNSVIAQGAKVIVLDPVDSAAAAGLVQLAQSQGIRVIAYDRPIPDKPADYYVSFDNEGIGKAIAESLVQHMKGAGVPEGSGVLQINGSPTDAAAGLIRDGIHKGLENSGFKTLAEFDTPDWAPPKAQEWAAGQITRFGADIKGVVAANDGTGGGAIAAFKAAGVNPVPPVTGNDATIAALQLVISGDQYNTISKPSEIVAAAAANVAVKFLKGETPEPKTTLYNTPSELFVPAVVTSENIKAEIFDKGINKAEEICTGEYADGCKKLGIIQ</sequence>
<dbReference type="RefSeq" id="WP_149762708.1">
    <property type="nucleotide sequence ID" value="NZ_BSPE01000062.1"/>
</dbReference>
<name>A0A1I4DS80_9HYPH</name>
<keyword evidence="3 4" id="KW-0732">Signal</keyword>
<feature type="domain" description="Periplasmic binding protein" evidence="5">
    <location>
        <begin position="29"/>
        <end position="291"/>
    </location>
</feature>
<evidence type="ECO:0000256" key="1">
    <source>
        <dbReference type="ARBA" id="ARBA00004418"/>
    </source>
</evidence>
<dbReference type="GO" id="GO:0030288">
    <property type="term" value="C:outer membrane-bounded periplasmic space"/>
    <property type="evidence" value="ECO:0007669"/>
    <property type="project" value="TreeGrafter"/>
</dbReference>
<dbReference type="SUPFAM" id="SSF53822">
    <property type="entry name" value="Periplasmic binding protein-like I"/>
    <property type="match status" value="1"/>
</dbReference>
<dbReference type="EMBL" id="FOSL01000019">
    <property type="protein sequence ID" value="SFK96245.1"/>
    <property type="molecule type" value="Genomic_DNA"/>
</dbReference>
<reference evidence="6 7" key="1">
    <citation type="submission" date="2016-10" db="EMBL/GenBank/DDBJ databases">
        <authorList>
            <person name="Varghese N."/>
            <person name="Submissions S."/>
        </authorList>
    </citation>
    <scope>NUCLEOTIDE SEQUENCE [LARGE SCALE GENOMIC DNA]</scope>
    <source>
        <strain evidence="6 7">DSM 21822</strain>
    </source>
</reference>
<feature type="chain" id="PRO_5009302649" evidence="4">
    <location>
        <begin position="24"/>
        <end position="348"/>
    </location>
</feature>
<dbReference type="AlphaFoldDB" id="A0A1I4DS80"/>
<accession>A0A1I4DS80</accession>
<dbReference type="InterPro" id="IPR028082">
    <property type="entry name" value="Peripla_BP_I"/>
</dbReference>
<keyword evidence="7" id="KW-1185">Reference proteome</keyword>
<protein>
    <submittedName>
        <fullName evidence="6">D-xylose transport system substrate-binding protein</fullName>
    </submittedName>
</protein>
<comment type="similarity">
    <text evidence="2">Belongs to the bacterial solute-binding protein 2 family.</text>
</comment>
<evidence type="ECO:0000256" key="2">
    <source>
        <dbReference type="ARBA" id="ARBA00007639"/>
    </source>
</evidence>
<organism evidence="6 7">
    <name type="scientific">Neomesorhizobium albiziae</name>
    <dbReference type="NCBI Taxonomy" id="335020"/>
    <lineage>
        <taxon>Bacteria</taxon>
        <taxon>Pseudomonadati</taxon>
        <taxon>Pseudomonadota</taxon>
        <taxon>Alphaproteobacteria</taxon>
        <taxon>Hyphomicrobiales</taxon>
        <taxon>Phyllobacteriaceae</taxon>
        <taxon>Neomesorhizobium</taxon>
    </lineage>
</organism>
<dbReference type="Gene3D" id="3.40.50.2300">
    <property type="match status" value="2"/>
</dbReference>
<dbReference type="OrthoDB" id="9769193at2"/>
<dbReference type="InterPro" id="IPR050555">
    <property type="entry name" value="Bact_Solute-Bind_Prot2"/>
</dbReference>
<evidence type="ECO:0000313" key="6">
    <source>
        <dbReference type="EMBL" id="SFK96245.1"/>
    </source>
</evidence>
<evidence type="ECO:0000256" key="3">
    <source>
        <dbReference type="ARBA" id="ARBA00022729"/>
    </source>
</evidence>
<dbReference type="Pfam" id="PF13407">
    <property type="entry name" value="Peripla_BP_4"/>
    <property type="match status" value="1"/>
</dbReference>
<dbReference type="Proteomes" id="UP000323300">
    <property type="component" value="Unassembled WGS sequence"/>
</dbReference>
<evidence type="ECO:0000256" key="4">
    <source>
        <dbReference type="SAM" id="SignalP"/>
    </source>
</evidence>
<comment type="subcellular location">
    <subcellularLocation>
        <location evidence="1">Periplasm</location>
    </subcellularLocation>
</comment>